<evidence type="ECO:0000313" key="3">
    <source>
        <dbReference type="Proteomes" id="UP001501047"/>
    </source>
</evidence>
<dbReference type="Pfam" id="PF00583">
    <property type="entry name" value="Acetyltransf_1"/>
    <property type="match status" value="1"/>
</dbReference>
<dbReference type="Gene3D" id="3.40.630.30">
    <property type="match status" value="1"/>
</dbReference>
<keyword evidence="3" id="KW-1185">Reference proteome</keyword>
<dbReference type="InterPro" id="IPR000182">
    <property type="entry name" value="GNAT_dom"/>
</dbReference>
<dbReference type="SUPFAM" id="SSF55729">
    <property type="entry name" value="Acyl-CoA N-acyltransferases (Nat)"/>
    <property type="match status" value="1"/>
</dbReference>
<name>A0ABP3VQ52_CLOSU</name>
<dbReference type="CDD" id="cd04301">
    <property type="entry name" value="NAT_SF"/>
    <property type="match status" value="1"/>
</dbReference>
<comment type="caution">
    <text evidence="2">The sequence shown here is derived from an EMBL/GenBank/DDBJ whole genome shotgun (WGS) entry which is preliminary data.</text>
</comment>
<dbReference type="EMBL" id="BAAACI010000001">
    <property type="protein sequence ID" value="GAA0764756.1"/>
    <property type="molecule type" value="Genomic_DNA"/>
</dbReference>
<evidence type="ECO:0000259" key="1">
    <source>
        <dbReference type="PROSITE" id="PS51186"/>
    </source>
</evidence>
<proteinExistence type="predicted"/>
<protein>
    <recommendedName>
        <fullName evidence="1">N-acetyltransferase domain-containing protein</fullName>
    </recommendedName>
</protein>
<organism evidence="2 3">
    <name type="scientific">Clostridium subterminale</name>
    <dbReference type="NCBI Taxonomy" id="1550"/>
    <lineage>
        <taxon>Bacteria</taxon>
        <taxon>Bacillati</taxon>
        <taxon>Bacillota</taxon>
        <taxon>Clostridia</taxon>
        <taxon>Eubacteriales</taxon>
        <taxon>Clostridiaceae</taxon>
        <taxon>Clostridium</taxon>
    </lineage>
</organism>
<accession>A0ABP3VQ52</accession>
<dbReference type="RefSeq" id="WP_343822528.1">
    <property type="nucleotide sequence ID" value="NZ_BAAACI010000001.1"/>
</dbReference>
<dbReference type="Proteomes" id="UP001501047">
    <property type="component" value="Unassembled WGS sequence"/>
</dbReference>
<gene>
    <name evidence="2" type="ORF">GCM10008908_00330</name>
</gene>
<sequence length="313" mass="36486">MKNIEKWEEGKEQYLLNNGFMLVRANEAEFGIHYAIYVGVDEEFTYSWDKLSHDTDGDDCHRFWIFKDNKRVGGVVIEPNYLAQIFVESPHTVDKFSIIRELDNALLQWSDKNKKIFIYMIHPRDLHYYNMLGYRGRFVRRMMIRPTEIFDDIQWREDLIIKTPTIEDAVEVGKVLHESYKGSIHYEEFSNNTLEDEIEYSKMFLERYIATNSLQASTLVYDRNTNELIGVCLAGKNEEDIHEFSMINQIGVKPAYRGHGIAENMIKRSLTVLKDISPAAKLDVTVGNAAEALYYKMGFFPGVQSVALYKKLE</sequence>
<evidence type="ECO:0000313" key="2">
    <source>
        <dbReference type="EMBL" id="GAA0764756.1"/>
    </source>
</evidence>
<feature type="domain" description="N-acetyltransferase" evidence="1">
    <location>
        <begin position="159"/>
        <end position="313"/>
    </location>
</feature>
<dbReference type="InterPro" id="IPR016181">
    <property type="entry name" value="Acyl_CoA_acyltransferase"/>
</dbReference>
<reference evidence="3" key="1">
    <citation type="journal article" date="2019" name="Int. J. Syst. Evol. Microbiol.">
        <title>The Global Catalogue of Microorganisms (GCM) 10K type strain sequencing project: providing services to taxonomists for standard genome sequencing and annotation.</title>
        <authorList>
            <consortium name="The Broad Institute Genomics Platform"/>
            <consortium name="The Broad Institute Genome Sequencing Center for Infectious Disease"/>
            <person name="Wu L."/>
            <person name="Ma J."/>
        </authorList>
    </citation>
    <scope>NUCLEOTIDE SEQUENCE [LARGE SCALE GENOMIC DNA]</scope>
    <source>
        <strain evidence="3">JCM 1417</strain>
    </source>
</reference>
<dbReference type="PROSITE" id="PS51186">
    <property type="entry name" value="GNAT"/>
    <property type="match status" value="1"/>
</dbReference>